<evidence type="ECO:0000256" key="6">
    <source>
        <dbReference type="ARBA" id="ARBA00023235"/>
    </source>
</evidence>
<dbReference type="InterPro" id="IPR050188">
    <property type="entry name" value="RluA_PseudoU_synthase"/>
</dbReference>
<dbReference type="Pfam" id="PF01479">
    <property type="entry name" value="S4"/>
    <property type="match status" value="1"/>
</dbReference>
<dbReference type="NCBIfam" id="TIGR00005">
    <property type="entry name" value="rluA_subfam"/>
    <property type="match status" value="1"/>
</dbReference>
<dbReference type="InterPro" id="IPR006225">
    <property type="entry name" value="PsdUridine_synth_RluC/D"/>
</dbReference>
<dbReference type="GO" id="GO:0003723">
    <property type="term" value="F:RNA binding"/>
    <property type="evidence" value="ECO:0007669"/>
    <property type="project" value="UniProtKB-KW"/>
</dbReference>
<evidence type="ECO:0000313" key="11">
    <source>
        <dbReference type="EMBL" id="ANF17092.1"/>
    </source>
</evidence>
<dbReference type="InterPro" id="IPR002942">
    <property type="entry name" value="S4_RNA-bd"/>
</dbReference>
<dbReference type="CDD" id="cd02869">
    <property type="entry name" value="PseudoU_synth_RluA_like"/>
    <property type="match status" value="1"/>
</dbReference>
<evidence type="ECO:0000259" key="10">
    <source>
        <dbReference type="SMART" id="SM00363"/>
    </source>
</evidence>
<protein>
    <recommendedName>
        <fullName evidence="9">Pseudouridine synthase</fullName>
        <ecNumber evidence="9">5.4.99.-</ecNumber>
    </recommendedName>
</protein>
<dbReference type="Gene3D" id="3.10.290.10">
    <property type="entry name" value="RNA-binding S4 domain"/>
    <property type="match status" value="1"/>
</dbReference>
<dbReference type="SUPFAM" id="SSF55174">
    <property type="entry name" value="Alpha-L RNA-binding motif"/>
    <property type="match status" value="1"/>
</dbReference>
<dbReference type="OrthoDB" id="9807829at2"/>
<keyword evidence="6 9" id="KW-0413">Isomerase</keyword>
<comment type="function">
    <text evidence="2">Responsible for synthesis of pseudouridine from uracil at positions 955, 2504 and 2580 in 23S ribosomal RNA.</text>
</comment>
<dbReference type="PANTHER" id="PTHR21600">
    <property type="entry name" value="MITOCHONDRIAL RNA PSEUDOURIDINE SYNTHASE"/>
    <property type="match status" value="1"/>
</dbReference>
<gene>
    <name evidence="11" type="ORF">XW81_01600</name>
</gene>
<evidence type="ECO:0000256" key="5">
    <source>
        <dbReference type="ARBA" id="ARBA00022884"/>
    </source>
</evidence>
<dbReference type="Gene3D" id="3.30.2350.10">
    <property type="entry name" value="Pseudouridine synthase"/>
    <property type="match status" value="1"/>
</dbReference>
<dbReference type="PROSITE" id="PS50889">
    <property type="entry name" value="S4"/>
    <property type="match status" value="1"/>
</dbReference>
<keyword evidence="12" id="KW-1185">Reference proteome</keyword>
<dbReference type="EMBL" id="CP011299">
    <property type="protein sequence ID" value="ANF17092.1"/>
    <property type="molecule type" value="Genomic_DNA"/>
</dbReference>
<evidence type="ECO:0000256" key="1">
    <source>
        <dbReference type="ARBA" id="ARBA00000381"/>
    </source>
</evidence>
<evidence type="ECO:0000313" key="12">
    <source>
        <dbReference type="Proteomes" id="UP000077654"/>
    </source>
</evidence>
<dbReference type="RefSeq" id="WP_075474214.1">
    <property type="nucleotide sequence ID" value="NZ_CP011299.1"/>
</dbReference>
<dbReference type="CDD" id="cd00165">
    <property type="entry name" value="S4"/>
    <property type="match status" value="1"/>
</dbReference>
<dbReference type="SUPFAM" id="SSF55120">
    <property type="entry name" value="Pseudouridine synthase"/>
    <property type="match status" value="1"/>
</dbReference>
<comment type="catalytic activity">
    <reaction evidence="9">
        <text>a uridine in RNA = a pseudouridine in RNA</text>
        <dbReference type="Rhea" id="RHEA:48348"/>
        <dbReference type="Rhea" id="RHEA-COMP:12068"/>
        <dbReference type="Rhea" id="RHEA-COMP:12069"/>
        <dbReference type="ChEBI" id="CHEBI:65314"/>
        <dbReference type="ChEBI" id="CHEBI:65315"/>
    </reaction>
</comment>
<evidence type="ECO:0000256" key="7">
    <source>
        <dbReference type="PIRSR" id="PIRSR606225-1"/>
    </source>
</evidence>
<organism evidence="11 12">
    <name type="scientific">Buchnera aphidicola subsp. Schlechtendalia chinensis</name>
    <dbReference type="NCBI Taxonomy" id="118110"/>
    <lineage>
        <taxon>Bacteria</taxon>
        <taxon>Pseudomonadati</taxon>
        <taxon>Pseudomonadota</taxon>
        <taxon>Gammaproteobacteria</taxon>
        <taxon>Enterobacterales</taxon>
        <taxon>Erwiniaceae</taxon>
        <taxon>Buchnera</taxon>
    </lineage>
</organism>
<evidence type="ECO:0000256" key="4">
    <source>
        <dbReference type="ARBA" id="ARBA00022552"/>
    </source>
</evidence>
<dbReference type="Pfam" id="PF00849">
    <property type="entry name" value="PseudoU_synth_2"/>
    <property type="match status" value="1"/>
</dbReference>
<dbReference type="SMART" id="SM00363">
    <property type="entry name" value="S4"/>
    <property type="match status" value="1"/>
</dbReference>
<sequence>MSNNFPISFLRITEENEKQRIDNFLKKKFKKTPKSIIYKILRTGQVRINKMRVKPKYKLKIGDHIRIPPLKKTYQIKKGIPPNSKLYSLLSDNILYEDDCLLVLNKPSGLAVHSGSGIKFGVIEYLRILKNINTYFDLVHRLDRETSGVLIIAKKRSVLRDLHKQLRERKIIKKYLALVHGQWPKHLTCISAPLLKVISKYDHVVTINHIHGKTSKTFFKIQEIYDNNTLMLITPKTGRTHQIRAHAKYANHPIVLDKKYGKANLDNIINNNLSINRILLHSTSVNFFHPIKQEFINVIAPLDIAFKKVLNNLKKMSRIQEI</sequence>
<keyword evidence="4" id="KW-0698">rRNA processing</keyword>
<dbReference type="Proteomes" id="UP000077654">
    <property type="component" value="Chromosome"/>
</dbReference>
<dbReference type="InterPro" id="IPR020103">
    <property type="entry name" value="PsdUridine_synth_cat_dom_sf"/>
</dbReference>
<proteinExistence type="inferred from homology"/>
<comment type="similarity">
    <text evidence="3 9">Belongs to the pseudouridine synthase RluA family.</text>
</comment>
<name>A0A172WDS3_BUCSC</name>
<evidence type="ECO:0000256" key="9">
    <source>
        <dbReference type="RuleBase" id="RU362028"/>
    </source>
</evidence>
<dbReference type="PROSITE" id="PS01129">
    <property type="entry name" value="PSI_RLU"/>
    <property type="match status" value="1"/>
</dbReference>
<feature type="active site" evidence="7">
    <location>
        <position position="143"/>
    </location>
</feature>
<dbReference type="InterPro" id="IPR006145">
    <property type="entry name" value="PsdUridine_synth_RsuA/RluA"/>
</dbReference>
<dbReference type="GO" id="GO:0000455">
    <property type="term" value="P:enzyme-directed rRNA pseudouridine synthesis"/>
    <property type="evidence" value="ECO:0007669"/>
    <property type="project" value="UniProtKB-ARBA"/>
</dbReference>
<evidence type="ECO:0000256" key="3">
    <source>
        <dbReference type="ARBA" id="ARBA00010876"/>
    </source>
</evidence>
<accession>A0A172WDS3</accession>
<dbReference type="AlphaFoldDB" id="A0A172WDS3"/>
<dbReference type="PANTHER" id="PTHR21600:SF92">
    <property type="entry name" value="RIBOSOMAL LARGE SUBUNIT PSEUDOURIDINE SYNTHASE C"/>
    <property type="match status" value="1"/>
</dbReference>
<dbReference type="PATRIC" id="fig|118110.3.peg.321"/>
<evidence type="ECO:0000256" key="2">
    <source>
        <dbReference type="ARBA" id="ARBA00002876"/>
    </source>
</evidence>
<comment type="catalytic activity">
    <reaction evidence="1">
        <text>uridine(955/2504/2580) in 23S rRNA = pseudouridine(955/2504/2580) in 23S rRNA</text>
        <dbReference type="Rhea" id="RHEA:42528"/>
        <dbReference type="Rhea" id="RHEA-COMP:10099"/>
        <dbReference type="Rhea" id="RHEA-COMP:10100"/>
        <dbReference type="ChEBI" id="CHEBI:65314"/>
        <dbReference type="ChEBI" id="CHEBI:65315"/>
        <dbReference type="EC" id="5.4.99.24"/>
    </reaction>
</comment>
<dbReference type="STRING" id="118110.XW81_01600"/>
<reference evidence="11 12" key="1">
    <citation type="submission" date="2015-04" db="EMBL/GenBank/DDBJ databases">
        <title>Buchnera aphidicola assembly.</title>
        <authorList>
            <person name="Zhang Y."/>
        </authorList>
    </citation>
    <scope>NUCLEOTIDE SEQUENCE [LARGE SCALE GENOMIC DNA]</scope>
    <source>
        <strain evidence="11 12">SC</strain>
    </source>
</reference>
<dbReference type="EC" id="5.4.99.-" evidence="9"/>
<dbReference type="InterPro" id="IPR006224">
    <property type="entry name" value="PsdUridine_synth_RluA-like_CS"/>
</dbReference>
<dbReference type="GO" id="GO:0160141">
    <property type="term" value="F:23S rRNA pseudouridine(955/2504/2580) synthase activity"/>
    <property type="evidence" value="ECO:0007669"/>
    <property type="project" value="UniProtKB-EC"/>
</dbReference>
<dbReference type="InterPro" id="IPR036986">
    <property type="entry name" value="S4_RNA-bd_sf"/>
</dbReference>
<keyword evidence="5 8" id="KW-0694">RNA-binding</keyword>
<feature type="domain" description="RNA-binding S4" evidence="10">
    <location>
        <begin position="19"/>
        <end position="81"/>
    </location>
</feature>
<evidence type="ECO:0000256" key="8">
    <source>
        <dbReference type="PROSITE-ProRule" id="PRU00182"/>
    </source>
</evidence>